<organism evidence="8 9">
    <name type="scientific">Candidatus Schekmanbacteria bacterium RBG_13_48_7</name>
    <dbReference type="NCBI Taxonomy" id="1817878"/>
    <lineage>
        <taxon>Bacteria</taxon>
        <taxon>Candidatus Schekmaniibacteriota</taxon>
    </lineage>
</organism>
<dbReference type="GO" id="GO:0004674">
    <property type="term" value="F:protein serine/threonine kinase activity"/>
    <property type="evidence" value="ECO:0007669"/>
    <property type="project" value="TreeGrafter"/>
</dbReference>
<dbReference type="SUPFAM" id="SSF56112">
    <property type="entry name" value="Protein kinase-like (PK-like)"/>
    <property type="match status" value="1"/>
</dbReference>
<evidence type="ECO:0000256" key="5">
    <source>
        <dbReference type="SAM" id="MobiDB-lite"/>
    </source>
</evidence>
<name>A0A1F7RSH8_9BACT</name>
<dbReference type="PANTHER" id="PTHR43289:SF6">
    <property type="entry name" value="SERINE_THREONINE-PROTEIN KINASE NEKL-3"/>
    <property type="match status" value="1"/>
</dbReference>
<proteinExistence type="predicted"/>
<keyword evidence="3" id="KW-0418">Kinase</keyword>
<sequence length="504" mass="56957">MGTGKTGTPIAFLKGQRFGKYRIEKPLGGSGMSHVYLGYDEELEIPVAMKFLMPAFIADESAVASLKKQTRIAMGLNHPNIAATYDLKILRTKYDERIFIVMEYVDGSSLADILKEISTDIRKKLCLSEKNRIPAGQAGIPFEQVKTWAVQACEGLAYAHKKGVYHLDIKPSNLMLKPDGELKILDFGSAMSLQELRNKAADGVILTTALYMPPETLAKSPPAASMDIYSLGATLYELLTGFPPFTGDDLLRKIITEEPKHIREINPGITAQIAETVMQCLRKNPDMRFSKMEELSRELLREPEPEPSPIDDSEPEPEPEPIVTKDEDEIKDKESEIAKPPRIPVLKTGVKHTGRLKRICFRCLIIIFIFGGLFLAYNRGWFNSISRASNGVITDKSTGLEWFVGPDNNTTWHEAKDWVDKINRENFAGGNWRMPTPKELRGIYQRFMGTRNMDPVFETKGWWVWSEKEEGSSSAWGFNFNHGYVYWDDRSDSNSSRVFAVRSR</sequence>
<evidence type="ECO:0000256" key="4">
    <source>
        <dbReference type="ARBA" id="ARBA00022840"/>
    </source>
</evidence>
<feature type="transmembrane region" description="Helical" evidence="6">
    <location>
        <begin position="359"/>
        <end position="377"/>
    </location>
</feature>
<reference evidence="8 9" key="1">
    <citation type="journal article" date="2016" name="Nat. Commun.">
        <title>Thousands of microbial genomes shed light on interconnected biogeochemical processes in an aquifer system.</title>
        <authorList>
            <person name="Anantharaman K."/>
            <person name="Brown C.T."/>
            <person name="Hug L.A."/>
            <person name="Sharon I."/>
            <person name="Castelle C.J."/>
            <person name="Probst A.J."/>
            <person name="Thomas B.C."/>
            <person name="Singh A."/>
            <person name="Wilkins M.J."/>
            <person name="Karaoz U."/>
            <person name="Brodie E.L."/>
            <person name="Williams K.H."/>
            <person name="Hubbard S.S."/>
            <person name="Banfield J.F."/>
        </authorList>
    </citation>
    <scope>NUCLEOTIDE SEQUENCE [LARGE SCALE GENOMIC DNA]</scope>
</reference>
<evidence type="ECO:0000259" key="7">
    <source>
        <dbReference type="PROSITE" id="PS50011"/>
    </source>
</evidence>
<gene>
    <name evidence="8" type="ORF">A2161_19035</name>
</gene>
<keyword evidence="1" id="KW-0808">Transferase</keyword>
<dbReference type="CDD" id="cd14014">
    <property type="entry name" value="STKc_PknB_like"/>
    <property type="match status" value="1"/>
</dbReference>
<dbReference type="PROSITE" id="PS00108">
    <property type="entry name" value="PROTEIN_KINASE_ST"/>
    <property type="match status" value="1"/>
</dbReference>
<evidence type="ECO:0000256" key="1">
    <source>
        <dbReference type="ARBA" id="ARBA00022679"/>
    </source>
</evidence>
<feature type="domain" description="Protein kinase" evidence="7">
    <location>
        <begin position="21"/>
        <end position="300"/>
    </location>
</feature>
<feature type="compositionally biased region" description="Basic and acidic residues" evidence="5">
    <location>
        <begin position="323"/>
        <end position="338"/>
    </location>
</feature>
<dbReference type="Gene3D" id="1.10.510.10">
    <property type="entry name" value="Transferase(Phosphotransferase) domain 1"/>
    <property type="match status" value="1"/>
</dbReference>
<dbReference type="InterPro" id="IPR008271">
    <property type="entry name" value="Ser/Thr_kinase_AS"/>
</dbReference>
<evidence type="ECO:0000256" key="3">
    <source>
        <dbReference type="ARBA" id="ARBA00022777"/>
    </source>
</evidence>
<evidence type="ECO:0000313" key="9">
    <source>
        <dbReference type="Proteomes" id="UP000179266"/>
    </source>
</evidence>
<dbReference type="InterPro" id="IPR011460">
    <property type="entry name" value="Lcl_C"/>
</dbReference>
<feature type="compositionally biased region" description="Basic and acidic residues" evidence="5">
    <location>
        <begin position="294"/>
        <end position="304"/>
    </location>
</feature>
<keyword evidence="6" id="KW-0812">Transmembrane</keyword>
<keyword evidence="4" id="KW-0067">ATP-binding</keyword>
<protein>
    <recommendedName>
        <fullName evidence="7">Protein kinase domain-containing protein</fullName>
    </recommendedName>
</protein>
<keyword evidence="2" id="KW-0547">Nucleotide-binding</keyword>
<dbReference type="AlphaFoldDB" id="A0A1F7RSH8"/>
<dbReference type="GO" id="GO:0005524">
    <property type="term" value="F:ATP binding"/>
    <property type="evidence" value="ECO:0007669"/>
    <property type="project" value="UniProtKB-KW"/>
</dbReference>
<keyword evidence="6" id="KW-1133">Transmembrane helix</keyword>
<dbReference type="Pfam" id="PF07603">
    <property type="entry name" value="Lcl_C"/>
    <property type="match status" value="1"/>
</dbReference>
<evidence type="ECO:0000256" key="6">
    <source>
        <dbReference type="SAM" id="Phobius"/>
    </source>
</evidence>
<dbReference type="Pfam" id="PF00069">
    <property type="entry name" value="Pkinase"/>
    <property type="match status" value="1"/>
</dbReference>
<accession>A0A1F7RSH8</accession>
<feature type="region of interest" description="Disordered" evidence="5">
    <location>
        <begin position="294"/>
        <end position="338"/>
    </location>
</feature>
<dbReference type="InterPro" id="IPR011009">
    <property type="entry name" value="Kinase-like_dom_sf"/>
</dbReference>
<keyword evidence="6" id="KW-0472">Membrane</keyword>
<dbReference type="SMART" id="SM00220">
    <property type="entry name" value="S_TKc"/>
    <property type="match status" value="1"/>
</dbReference>
<dbReference type="PANTHER" id="PTHR43289">
    <property type="entry name" value="MITOGEN-ACTIVATED PROTEIN KINASE KINASE KINASE 20-RELATED"/>
    <property type="match status" value="1"/>
</dbReference>
<dbReference type="EMBL" id="MGDD01000252">
    <property type="protein sequence ID" value="OGL43847.1"/>
    <property type="molecule type" value="Genomic_DNA"/>
</dbReference>
<dbReference type="InterPro" id="IPR000719">
    <property type="entry name" value="Prot_kinase_dom"/>
</dbReference>
<comment type="caution">
    <text evidence="8">The sequence shown here is derived from an EMBL/GenBank/DDBJ whole genome shotgun (WGS) entry which is preliminary data.</text>
</comment>
<dbReference type="Proteomes" id="UP000179266">
    <property type="component" value="Unassembled WGS sequence"/>
</dbReference>
<dbReference type="PROSITE" id="PS50011">
    <property type="entry name" value="PROTEIN_KINASE_DOM"/>
    <property type="match status" value="1"/>
</dbReference>
<dbReference type="Gene3D" id="3.30.200.20">
    <property type="entry name" value="Phosphorylase Kinase, domain 1"/>
    <property type="match status" value="1"/>
</dbReference>
<evidence type="ECO:0000313" key="8">
    <source>
        <dbReference type="EMBL" id="OGL43847.1"/>
    </source>
</evidence>
<feature type="compositionally biased region" description="Acidic residues" evidence="5">
    <location>
        <begin position="309"/>
        <end position="319"/>
    </location>
</feature>
<evidence type="ECO:0000256" key="2">
    <source>
        <dbReference type="ARBA" id="ARBA00022741"/>
    </source>
</evidence>